<dbReference type="EMBL" id="SDRB02007868">
    <property type="protein sequence ID" value="THG10497.1"/>
    <property type="molecule type" value="Genomic_DNA"/>
</dbReference>
<accession>A0A4V3WMY7</accession>
<gene>
    <name evidence="1" type="ORF">TEA_012525</name>
</gene>
<protein>
    <submittedName>
        <fullName evidence="1">Uncharacterized protein</fullName>
    </submittedName>
</protein>
<proteinExistence type="predicted"/>
<keyword evidence="2" id="KW-1185">Reference proteome</keyword>
<comment type="caution">
    <text evidence="1">The sequence shown here is derived from an EMBL/GenBank/DDBJ whole genome shotgun (WGS) entry which is preliminary data.</text>
</comment>
<organism evidence="1 2">
    <name type="scientific">Camellia sinensis var. sinensis</name>
    <name type="common">China tea</name>
    <dbReference type="NCBI Taxonomy" id="542762"/>
    <lineage>
        <taxon>Eukaryota</taxon>
        <taxon>Viridiplantae</taxon>
        <taxon>Streptophyta</taxon>
        <taxon>Embryophyta</taxon>
        <taxon>Tracheophyta</taxon>
        <taxon>Spermatophyta</taxon>
        <taxon>Magnoliopsida</taxon>
        <taxon>eudicotyledons</taxon>
        <taxon>Gunneridae</taxon>
        <taxon>Pentapetalae</taxon>
        <taxon>asterids</taxon>
        <taxon>Ericales</taxon>
        <taxon>Theaceae</taxon>
        <taxon>Camellia</taxon>
    </lineage>
</organism>
<dbReference type="AlphaFoldDB" id="A0A4V3WMY7"/>
<dbReference type="STRING" id="542762.A0A4V3WMY7"/>
<evidence type="ECO:0000313" key="2">
    <source>
        <dbReference type="Proteomes" id="UP000306102"/>
    </source>
</evidence>
<evidence type="ECO:0000313" key="1">
    <source>
        <dbReference type="EMBL" id="THG10497.1"/>
    </source>
</evidence>
<dbReference type="Proteomes" id="UP000306102">
    <property type="component" value="Unassembled WGS sequence"/>
</dbReference>
<name>A0A4V3WMY7_CAMSN</name>
<sequence length="200" mass="23424">MHELAEQICTLMVEYVKGLKEEMAIGMCLHLLGIVEEMGGALRDGKLEFEQARKKTRVLENRKIEALRRLKESEERITRMKEYLGFLLEAKKESMEHIFLHKYGGRSAKDERLLWELLKNKRKDLTPESPFGPQELLSILSNNYHLKPTQERTQISHRPITRNYLQKLTPQTPCLDSCLPFNSSPSVTTQWVFQRNRITL</sequence>
<reference evidence="1 2" key="1">
    <citation type="journal article" date="2018" name="Proc. Natl. Acad. Sci. U.S.A.">
        <title>Draft genome sequence of Camellia sinensis var. sinensis provides insights into the evolution of the tea genome and tea quality.</title>
        <authorList>
            <person name="Wei C."/>
            <person name="Yang H."/>
            <person name="Wang S."/>
            <person name="Zhao J."/>
            <person name="Liu C."/>
            <person name="Gao L."/>
            <person name="Xia E."/>
            <person name="Lu Y."/>
            <person name="Tai Y."/>
            <person name="She G."/>
            <person name="Sun J."/>
            <person name="Cao H."/>
            <person name="Tong W."/>
            <person name="Gao Q."/>
            <person name="Li Y."/>
            <person name="Deng W."/>
            <person name="Jiang X."/>
            <person name="Wang W."/>
            <person name="Chen Q."/>
            <person name="Zhang S."/>
            <person name="Li H."/>
            <person name="Wu J."/>
            <person name="Wang P."/>
            <person name="Li P."/>
            <person name="Shi C."/>
            <person name="Zheng F."/>
            <person name="Jian J."/>
            <person name="Huang B."/>
            <person name="Shan D."/>
            <person name="Shi M."/>
            <person name="Fang C."/>
            <person name="Yue Y."/>
            <person name="Li F."/>
            <person name="Li D."/>
            <person name="Wei S."/>
            <person name="Han B."/>
            <person name="Jiang C."/>
            <person name="Yin Y."/>
            <person name="Xia T."/>
            <person name="Zhang Z."/>
            <person name="Bennetzen J.L."/>
            <person name="Zhao S."/>
            <person name="Wan X."/>
        </authorList>
    </citation>
    <scope>NUCLEOTIDE SEQUENCE [LARGE SCALE GENOMIC DNA]</scope>
    <source>
        <strain evidence="2">cv. Shuchazao</strain>
        <tissue evidence="1">Leaf</tissue>
    </source>
</reference>